<organism evidence="8 9">
    <name type="scientific">Thermomonospora cellulosilytica</name>
    <dbReference type="NCBI Taxonomy" id="1411118"/>
    <lineage>
        <taxon>Bacteria</taxon>
        <taxon>Bacillati</taxon>
        <taxon>Actinomycetota</taxon>
        <taxon>Actinomycetes</taxon>
        <taxon>Streptosporangiales</taxon>
        <taxon>Thermomonosporaceae</taxon>
        <taxon>Thermomonospora</taxon>
    </lineage>
</organism>
<dbReference type="AlphaFoldDB" id="A0A7W3N3F2"/>
<feature type="transmembrane region" description="Helical" evidence="6">
    <location>
        <begin position="21"/>
        <end position="39"/>
    </location>
</feature>
<proteinExistence type="inferred from homology"/>
<feature type="transmembrane region" description="Helical" evidence="6">
    <location>
        <begin position="45"/>
        <end position="67"/>
    </location>
</feature>
<dbReference type="Proteomes" id="UP000539313">
    <property type="component" value="Unassembled WGS sequence"/>
</dbReference>
<dbReference type="GO" id="GO:0000271">
    <property type="term" value="P:polysaccharide biosynthetic process"/>
    <property type="evidence" value="ECO:0007669"/>
    <property type="project" value="InterPro"/>
</dbReference>
<feature type="transmembrane region" description="Helical" evidence="6">
    <location>
        <begin position="88"/>
        <end position="111"/>
    </location>
</feature>
<evidence type="ECO:0000256" key="2">
    <source>
        <dbReference type="ARBA" id="ARBA00009399"/>
    </source>
</evidence>
<keyword evidence="9" id="KW-1185">Reference proteome</keyword>
<reference evidence="8 9" key="1">
    <citation type="submission" date="2020-08" db="EMBL/GenBank/DDBJ databases">
        <title>Sequencing the genomes of 1000 actinobacteria strains.</title>
        <authorList>
            <person name="Klenk H.-P."/>
        </authorList>
    </citation>
    <scope>NUCLEOTIDE SEQUENCE [LARGE SCALE GENOMIC DNA]</scope>
    <source>
        <strain evidence="8 9">DSM 45823</strain>
    </source>
</reference>
<evidence type="ECO:0000256" key="5">
    <source>
        <dbReference type="ARBA" id="ARBA00023136"/>
    </source>
</evidence>
<gene>
    <name evidence="8" type="ORF">HNR21_005748</name>
</gene>
<dbReference type="PANTHER" id="PTHR38459:SF1">
    <property type="entry name" value="PROPHAGE BACTOPRENOL-LINKED GLUCOSE TRANSLOCASE HOMOLOG"/>
    <property type="match status" value="1"/>
</dbReference>
<name>A0A7W3N3F2_9ACTN</name>
<dbReference type="EMBL" id="JACJII010000001">
    <property type="protein sequence ID" value="MBA9006866.1"/>
    <property type="molecule type" value="Genomic_DNA"/>
</dbReference>
<evidence type="ECO:0000313" key="9">
    <source>
        <dbReference type="Proteomes" id="UP000539313"/>
    </source>
</evidence>
<feature type="transmembrane region" description="Helical" evidence="6">
    <location>
        <begin position="117"/>
        <end position="136"/>
    </location>
</feature>
<dbReference type="Pfam" id="PF04138">
    <property type="entry name" value="GtrA_DPMS_TM"/>
    <property type="match status" value="1"/>
</dbReference>
<dbReference type="InterPro" id="IPR051401">
    <property type="entry name" value="GtrA_CellWall_Glycosyl"/>
</dbReference>
<evidence type="ECO:0000256" key="6">
    <source>
        <dbReference type="SAM" id="Phobius"/>
    </source>
</evidence>
<evidence type="ECO:0000259" key="7">
    <source>
        <dbReference type="Pfam" id="PF04138"/>
    </source>
</evidence>
<evidence type="ECO:0000256" key="4">
    <source>
        <dbReference type="ARBA" id="ARBA00022989"/>
    </source>
</evidence>
<dbReference type="InterPro" id="IPR007267">
    <property type="entry name" value="GtrA_DPMS_TM"/>
</dbReference>
<comment type="subcellular location">
    <subcellularLocation>
        <location evidence="1">Membrane</location>
        <topology evidence="1">Multi-pass membrane protein</topology>
    </subcellularLocation>
</comment>
<keyword evidence="3 6" id="KW-0812">Transmembrane</keyword>
<protein>
    <submittedName>
        <fullName evidence="8">Putative flippase GtrA</fullName>
    </submittedName>
</protein>
<comment type="caution">
    <text evidence="8">The sequence shown here is derived from an EMBL/GenBank/DDBJ whole genome shotgun (WGS) entry which is preliminary data.</text>
</comment>
<dbReference type="PANTHER" id="PTHR38459">
    <property type="entry name" value="PROPHAGE BACTOPRENOL-LINKED GLUCOSE TRANSLOCASE HOMOLOG"/>
    <property type="match status" value="1"/>
</dbReference>
<evidence type="ECO:0000256" key="3">
    <source>
        <dbReference type="ARBA" id="ARBA00022692"/>
    </source>
</evidence>
<evidence type="ECO:0000256" key="1">
    <source>
        <dbReference type="ARBA" id="ARBA00004141"/>
    </source>
</evidence>
<feature type="domain" description="GtrA/DPMS transmembrane" evidence="7">
    <location>
        <begin position="23"/>
        <end position="143"/>
    </location>
</feature>
<accession>A0A7W3N3F2</accession>
<evidence type="ECO:0000313" key="8">
    <source>
        <dbReference type="EMBL" id="MBA9006866.1"/>
    </source>
</evidence>
<sequence length="149" mass="16560">MSTLQRSRPAVASRPHPVRELLRFGTVGTIGTVISIGGANLMRVLLFVGPVTTVLIPTMLSTLFSYLANRHWTFRHRHTDGSGREVALFFGLNGVGILIQALCTAFTHYTLGLHDALSYNVALLTGLGLASAWRYWSYKKWVFRRTARA</sequence>
<dbReference type="GO" id="GO:0005886">
    <property type="term" value="C:plasma membrane"/>
    <property type="evidence" value="ECO:0007669"/>
    <property type="project" value="TreeGrafter"/>
</dbReference>
<keyword evidence="4 6" id="KW-1133">Transmembrane helix</keyword>
<dbReference type="RefSeq" id="WP_182707635.1">
    <property type="nucleotide sequence ID" value="NZ_JACJII010000001.1"/>
</dbReference>
<comment type="similarity">
    <text evidence="2">Belongs to the GtrA family.</text>
</comment>
<keyword evidence="5 6" id="KW-0472">Membrane</keyword>